<name>X1Q5T5_9ZZZZ</name>
<sequence>MQMKKPRIMSGNIIWYILTPQLLNARISLFFVRLLIVYTDANILDASKVSLEIIPGASSKRMIRICKIE</sequence>
<gene>
    <name evidence="1" type="ORF">S06H3_54335</name>
</gene>
<dbReference type="AlphaFoldDB" id="X1Q5T5"/>
<accession>X1Q5T5</accession>
<reference evidence="1" key="1">
    <citation type="journal article" date="2014" name="Front. Microbiol.">
        <title>High frequency of phylogenetically diverse reductive dehalogenase-homologous genes in deep subseafloor sedimentary metagenomes.</title>
        <authorList>
            <person name="Kawai M."/>
            <person name="Futagami T."/>
            <person name="Toyoda A."/>
            <person name="Takaki Y."/>
            <person name="Nishi S."/>
            <person name="Hori S."/>
            <person name="Arai W."/>
            <person name="Tsubouchi T."/>
            <person name="Morono Y."/>
            <person name="Uchiyama I."/>
            <person name="Ito T."/>
            <person name="Fujiyama A."/>
            <person name="Inagaki F."/>
            <person name="Takami H."/>
        </authorList>
    </citation>
    <scope>NUCLEOTIDE SEQUENCE</scope>
    <source>
        <strain evidence="1">Expedition CK06-06</strain>
    </source>
</reference>
<organism evidence="1">
    <name type="scientific">marine sediment metagenome</name>
    <dbReference type="NCBI Taxonomy" id="412755"/>
    <lineage>
        <taxon>unclassified sequences</taxon>
        <taxon>metagenomes</taxon>
        <taxon>ecological metagenomes</taxon>
    </lineage>
</organism>
<protein>
    <submittedName>
        <fullName evidence="1">Uncharacterized protein</fullName>
    </submittedName>
</protein>
<evidence type="ECO:0000313" key="1">
    <source>
        <dbReference type="EMBL" id="GAI50101.1"/>
    </source>
</evidence>
<dbReference type="EMBL" id="BARV01034740">
    <property type="protein sequence ID" value="GAI50101.1"/>
    <property type="molecule type" value="Genomic_DNA"/>
</dbReference>
<proteinExistence type="predicted"/>
<comment type="caution">
    <text evidence="1">The sequence shown here is derived from an EMBL/GenBank/DDBJ whole genome shotgun (WGS) entry which is preliminary data.</text>
</comment>